<proteinExistence type="predicted"/>
<name>A0A1I9SCC0_9CAUD</name>
<gene>
    <name evidence="1" type="ORF">SEA_PHANCYPHIN_29</name>
</gene>
<accession>A0A1I9SCC0</accession>
<dbReference type="Proteomes" id="UP000221881">
    <property type="component" value="Segment"/>
</dbReference>
<evidence type="ECO:0000313" key="1">
    <source>
        <dbReference type="EMBL" id="AOZ64497.1"/>
    </source>
</evidence>
<sequence>MFDTTAPFQELVSPFKALHLVRHAHQLRFELFNAFSRIIRALLLLVAPGASAAGRHGER</sequence>
<protein>
    <submittedName>
        <fullName evidence="1">Uncharacterized protein</fullName>
    </submittedName>
</protein>
<reference evidence="2" key="1">
    <citation type="submission" date="2016-08" db="EMBL/GenBank/DDBJ databases">
        <authorList>
            <person name="Ahmed F."/>
            <person name="Bandayrel A."/>
            <person name="Anderson R."/>
            <person name="Medellin R."/>
            <person name="Mendez A."/>
            <person name="Mendoza F."/>
            <person name="Morales A."/>
            <person name="Perez T."/>
            <person name="Ramos J."/>
            <person name="Vu K."/>
            <person name="Sadana R."/>
            <person name="Saha S."/>
            <person name="Butela K.A."/>
            <person name="Garlena R.A."/>
            <person name="Russell D.A."/>
            <person name="Pope W.H."/>
            <person name="Jacobs-Sera D."/>
            <person name="Hendrix R.W."/>
            <person name="Hatfull G.F."/>
        </authorList>
    </citation>
    <scope>NUCLEOTIDE SEQUENCE [LARGE SCALE GENOMIC DNA]</scope>
</reference>
<organism evidence="1 2">
    <name type="scientific">Mycobacterium phage PhancyPhin</name>
    <dbReference type="NCBI Taxonomy" id="1897438"/>
    <lineage>
        <taxon>Viruses</taxon>
        <taxon>Duplodnaviria</taxon>
        <taxon>Heunggongvirae</taxon>
        <taxon>Uroviricota</taxon>
        <taxon>Caudoviricetes</taxon>
        <taxon>Nclasvirinae</taxon>
        <taxon>Charlievirus</taxon>
        <taxon>Charlievirus redi</taxon>
    </lineage>
</organism>
<evidence type="ECO:0000313" key="2">
    <source>
        <dbReference type="Proteomes" id="UP000221881"/>
    </source>
</evidence>
<dbReference type="EMBL" id="KX756439">
    <property type="protein sequence ID" value="AOZ64497.1"/>
    <property type="molecule type" value="Genomic_DNA"/>
</dbReference>